<keyword evidence="4" id="KW-0472">Membrane</keyword>
<dbReference type="Proteomes" id="UP000801492">
    <property type="component" value="Unassembled WGS sequence"/>
</dbReference>
<evidence type="ECO:0000313" key="8">
    <source>
        <dbReference type="Proteomes" id="UP000801492"/>
    </source>
</evidence>
<dbReference type="GO" id="GO:0016020">
    <property type="term" value="C:membrane"/>
    <property type="evidence" value="ECO:0007669"/>
    <property type="project" value="UniProtKB-SubCell"/>
</dbReference>
<proteinExistence type="predicted"/>
<evidence type="ECO:0000259" key="6">
    <source>
        <dbReference type="Pfam" id="PF12698"/>
    </source>
</evidence>
<dbReference type="GO" id="GO:0140359">
    <property type="term" value="F:ABC-type transporter activity"/>
    <property type="evidence" value="ECO:0007669"/>
    <property type="project" value="InterPro"/>
</dbReference>
<keyword evidence="2" id="KW-0812">Transmembrane</keyword>
<accession>A0A8K0CK20</accession>
<evidence type="ECO:0000256" key="4">
    <source>
        <dbReference type="ARBA" id="ARBA00023136"/>
    </source>
</evidence>
<dbReference type="EMBL" id="VTPC01073411">
    <property type="protein sequence ID" value="KAF2888833.1"/>
    <property type="molecule type" value="Genomic_DNA"/>
</dbReference>
<feature type="domain" description="ABC-2 type transporter transmembrane" evidence="6">
    <location>
        <begin position="9"/>
        <end position="150"/>
    </location>
</feature>
<evidence type="ECO:0000256" key="2">
    <source>
        <dbReference type="ARBA" id="ARBA00022692"/>
    </source>
</evidence>
<reference evidence="7" key="1">
    <citation type="submission" date="2019-08" db="EMBL/GenBank/DDBJ databases">
        <title>The genome of the North American firefly Photinus pyralis.</title>
        <authorList>
            <consortium name="Photinus pyralis genome working group"/>
            <person name="Fallon T.R."/>
            <person name="Sander Lower S.E."/>
            <person name="Weng J.-K."/>
        </authorList>
    </citation>
    <scope>NUCLEOTIDE SEQUENCE</scope>
    <source>
        <strain evidence="7">TRF0915ILg1</strain>
        <tissue evidence="7">Whole body</tissue>
    </source>
</reference>
<dbReference type="AlphaFoldDB" id="A0A8K0CK20"/>
<gene>
    <name evidence="7" type="ORF">ILUMI_17340</name>
</gene>
<dbReference type="OrthoDB" id="6920612at2759"/>
<evidence type="ECO:0000256" key="5">
    <source>
        <dbReference type="SAM" id="SignalP"/>
    </source>
</evidence>
<protein>
    <recommendedName>
        <fullName evidence="6">ABC-2 type transporter transmembrane domain-containing protein</fullName>
    </recommendedName>
</protein>
<comment type="subcellular location">
    <subcellularLocation>
        <location evidence="1">Membrane</location>
        <topology evidence="1">Multi-pass membrane protein</topology>
    </subcellularLocation>
</comment>
<evidence type="ECO:0000256" key="3">
    <source>
        <dbReference type="ARBA" id="ARBA00022989"/>
    </source>
</evidence>
<comment type="caution">
    <text evidence="7">The sequence shown here is derived from an EMBL/GenBank/DDBJ whole genome shotgun (WGS) entry which is preliminary data.</text>
</comment>
<keyword evidence="3" id="KW-1133">Transmembrane helix</keyword>
<feature type="signal peptide" evidence="5">
    <location>
        <begin position="1"/>
        <end position="25"/>
    </location>
</feature>
<organism evidence="7 8">
    <name type="scientific">Ignelater luminosus</name>
    <name type="common">Cucubano</name>
    <name type="synonym">Pyrophorus luminosus</name>
    <dbReference type="NCBI Taxonomy" id="2038154"/>
    <lineage>
        <taxon>Eukaryota</taxon>
        <taxon>Metazoa</taxon>
        <taxon>Ecdysozoa</taxon>
        <taxon>Arthropoda</taxon>
        <taxon>Hexapoda</taxon>
        <taxon>Insecta</taxon>
        <taxon>Pterygota</taxon>
        <taxon>Neoptera</taxon>
        <taxon>Endopterygota</taxon>
        <taxon>Coleoptera</taxon>
        <taxon>Polyphaga</taxon>
        <taxon>Elateriformia</taxon>
        <taxon>Elateroidea</taxon>
        <taxon>Elateridae</taxon>
        <taxon>Agrypninae</taxon>
        <taxon>Pyrophorini</taxon>
        <taxon>Ignelater</taxon>
    </lineage>
</organism>
<keyword evidence="5" id="KW-0732">Signal</keyword>
<keyword evidence="8" id="KW-1185">Reference proteome</keyword>
<feature type="chain" id="PRO_5035481017" description="ABC-2 type transporter transmembrane domain-containing protein" evidence="5">
    <location>
        <begin position="26"/>
        <end position="185"/>
    </location>
</feature>
<dbReference type="InterPro" id="IPR013525">
    <property type="entry name" value="ABC2_TM"/>
</dbReference>
<evidence type="ECO:0000256" key="1">
    <source>
        <dbReference type="ARBA" id="ARBA00004141"/>
    </source>
</evidence>
<evidence type="ECO:0000313" key="7">
    <source>
        <dbReference type="EMBL" id="KAF2888833.1"/>
    </source>
</evidence>
<sequence>MQRNIGIVLFIFAIPIMQVILSCMASVGDLTGLKIAIVNYEANYTNTSYQACQHPPLCRFYNLSCRYLEYLNDAIQKLYYPDPKSAIEAVKNSDVHGALYMSDNFTDALVARWALKSDVDEETLDQSEVKIWLDTADQQIKITLQQDLEGSYEAFFQDLIVKDCKSDSERFPGNPLSFKELFNTQ</sequence>
<dbReference type="Pfam" id="PF12698">
    <property type="entry name" value="ABC2_membrane_3"/>
    <property type="match status" value="1"/>
</dbReference>
<dbReference type="PROSITE" id="PS51257">
    <property type="entry name" value="PROKAR_LIPOPROTEIN"/>
    <property type="match status" value="1"/>
</dbReference>
<name>A0A8K0CK20_IGNLU</name>